<dbReference type="Pfam" id="PF02021">
    <property type="entry name" value="UPF0102"/>
    <property type="match status" value="1"/>
</dbReference>
<dbReference type="Gene3D" id="3.40.1350.10">
    <property type="match status" value="1"/>
</dbReference>
<organism evidence="3 4">
    <name type="scientific">Hyphomonas adhaerens MHS-3</name>
    <dbReference type="NCBI Taxonomy" id="1280949"/>
    <lineage>
        <taxon>Bacteria</taxon>
        <taxon>Pseudomonadati</taxon>
        <taxon>Pseudomonadota</taxon>
        <taxon>Alphaproteobacteria</taxon>
        <taxon>Hyphomonadales</taxon>
        <taxon>Hyphomonadaceae</taxon>
        <taxon>Hyphomonas</taxon>
    </lineage>
</organism>
<dbReference type="Proteomes" id="UP000027446">
    <property type="component" value="Unassembled WGS sequence"/>
</dbReference>
<evidence type="ECO:0000256" key="2">
    <source>
        <dbReference type="HAMAP-Rule" id="MF_00048"/>
    </source>
</evidence>
<gene>
    <name evidence="3" type="ORF">HAD_09045</name>
</gene>
<dbReference type="OrthoDB" id="9812968at2"/>
<evidence type="ECO:0000256" key="1">
    <source>
        <dbReference type="ARBA" id="ARBA00006738"/>
    </source>
</evidence>
<keyword evidence="4" id="KW-1185">Reference proteome</keyword>
<dbReference type="NCBIfam" id="TIGR00252">
    <property type="entry name" value="YraN family protein"/>
    <property type="match status" value="1"/>
</dbReference>
<dbReference type="PANTHER" id="PTHR34039:SF1">
    <property type="entry name" value="UPF0102 PROTEIN YRAN"/>
    <property type="match status" value="1"/>
</dbReference>
<comment type="similarity">
    <text evidence="1 2">Belongs to the UPF0102 family.</text>
</comment>
<dbReference type="eggNOG" id="COG0792">
    <property type="taxonomic scope" value="Bacteria"/>
</dbReference>
<dbReference type="STRING" id="1280949.HAD_09045"/>
<dbReference type="EMBL" id="ARYH01000001">
    <property type="protein sequence ID" value="KCZ85820.1"/>
    <property type="molecule type" value="Genomic_DNA"/>
</dbReference>
<dbReference type="AlphaFoldDB" id="A0A069E6B2"/>
<proteinExistence type="inferred from homology"/>
<name>A0A069E6B2_9PROT</name>
<reference evidence="3 4" key="1">
    <citation type="journal article" date="2014" name="Antonie Van Leeuwenhoek">
        <title>Hyphomonas beringensis sp. nov. and Hyphomonas chukchiensis sp. nov., isolated from surface seawater of the Bering Sea and Chukchi Sea.</title>
        <authorList>
            <person name="Li C."/>
            <person name="Lai Q."/>
            <person name="Li G."/>
            <person name="Dong C."/>
            <person name="Wang J."/>
            <person name="Liao Y."/>
            <person name="Shao Z."/>
        </authorList>
    </citation>
    <scope>NUCLEOTIDE SEQUENCE [LARGE SCALE GENOMIC DNA]</scope>
    <source>
        <strain evidence="3 4">MHS-3</strain>
    </source>
</reference>
<dbReference type="InterPro" id="IPR011335">
    <property type="entry name" value="Restrct_endonuc-II-like"/>
</dbReference>
<dbReference type="InterPro" id="IPR003509">
    <property type="entry name" value="UPF0102_YraN-like"/>
</dbReference>
<dbReference type="HAMAP" id="MF_00048">
    <property type="entry name" value="UPF0102"/>
    <property type="match status" value="1"/>
</dbReference>
<dbReference type="SUPFAM" id="SSF52980">
    <property type="entry name" value="Restriction endonuclease-like"/>
    <property type="match status" value="1"/>
</dbReference>
<comment type="caution">
    <text evidence="3">The sequence shown here is derived from an EMBL/GenBank/DDBJ whole genome shotgun (WGS) entry which is preliminary data.</text>
</comment>
<accession>A0A069E6B2</accession>
<dbReference type="InterPro" id="IPR011856">
    <property type="entry name" value="tRNA_endonuc-like_dom_sf"/>
</dbReference>
<dbReference type="PANTHER" id="PTHR34039">
    <property type="entry name" value="UPF0102 PROTEIN YRAN"/>
    <property type="match status" value="1"/>
</dbReference>
<dbReference type="NCBIfam" id="NF009151">
    <property type="entry name" value="PRK12497.1-5"/>
    <property type="match status" value="1"/>
</dbReference>
<evidence type="ECO:0000313" key="3">
    <source>
        <dbReference type="EMBL" id="KCZ85820.1"/>
    </source>
</evidence>
<sequence length="123" mass="14235">MAEAKRQAAERRGRKGERLAALYLRAKGYRILDRRVRTPMGEVDLIAKRSGVVAFVEVKHRKTLDLAADSVTQRSWQRIDRASEYWMARHPALATCGWRYDIVAIAPWQLPRHIRDAWRPGLA</sequence>
<dbReference type="GO" id="GO:0003676">
    <property type="term" value="F:nucleic acid binding"/>
    <property type="evidence" value="ECO:0007669"/>
    <property type="project" value="InterPro"/>
</dbReference>
<evidence type="ECO:0000313" key="4">
    <source>
        <dbReference type="Proteomes" id="UP000027446"/>
    </source>
</evidence>
<dbReference type="PATRIC" id="fig|1280949.3.peg.1845"/>
<protein>
    <recommendedName>
        <fullName evidence="2">UPF0102 protein HAD_09045</fullName>
    </recommendedName>
</protein>